<dbReference type="InParanoid" id="Q6CP14"/>
<dbReference type="SMART" id="SM00438">
    <property type="entry name" value="ZnF_NFX"/>
    <property type="match status" value="8"/>
</dbReference>
<dbReference type="Gene3D" id="3.30.1370.50">
    <property type="entry name" value="R3H-like domain"/>
    <property type="match status" value="1"/>
</dbReference>
<feature type="domain" description="RING-type" evidence="13">
    <location>
        <begin position="50"/>
        <end position="99"/>
    </location>
</feature>
<dbReference type="GO" id="GO:0000981">
    <property type="term" value="F:DNA-binding transcription factor activity, RNA polymerase II-specific"/>
    <property type="evidence" value="ECO:0007669"/>
    <property type="project" value="TreeGrafter"/>
</dbReference>
<dbReference type="PROSITE" id="PS51061">
    <property type="entry name" value="R3H"/>
    <property type="match status" value="1"/>
</dbReference>
<dbReference type="CDD" id="cd06008">
    <property type="entry name" value="NF-X1-zinc-finger"/>
    <property type="match status" value="4"/>
</dbReference>
<dbReference type="InterPro" id="IPR034077">
    <property type="entry name" value="R3H_FAP1"/>
</dbReference>
<dbReference type="SUPFAM" id="SSF57903">
    <property type="entry name" value="FYVE/PHD zinc finger"/>
    <property type="match status" value="1"/>
</dbReference>
<evidence type="ECO:0000256" key="8">
    <source>
        <dbReference type="ARBA" id="ARBA00023163"/>
    </source>
</evidence>
<keyword evidence="9" id="KW-0539">Nucleus</keyword>
<keyword evidence="6" id="KW-0862">Zinc</keyword>
<evidence type="ECO:0000256" key="7">
    <source>
        <dbReference type="ARBA" id="ARBA00023015"/>
    </source>
</evidence>
<dbReference type="Pfam" id="PF01424">
    <property type="entry name" value="R3H"/>
    <property type="match status" value="1"/>
</dbReference>
<dbReference type="EMBL" id="CR382125">
    <property type="protein sequence ID" value="CAG99412.1"/>
    <property type="molecule type" value="Genomic_DNA"/>
</dbReference>
<dbReference type="GO" id="GO:0005634">
    <property type="term" value="C:nucleus"/>
    <property type="evidence" value="ECO:0007669"/>
    <property type="project" value="UniProtKB-SubCell"/>
</dbReference>
<evidence type="ECO:0000256" key="2">
    <source>
        <dbReference type="ARBA" id="ARBA00007269"/>
    </source>
</evidence>
<dbReference type="InterPro" id="IPR001374">
    <property type="entry name" value="R3H_dom"/>
</dbReference>
<keyword evidence="7" id="KW-0805">Transcription regulation</keyword>
<proteinExistence type="inferred from homology"/>
<protein>
    <submittedName>
        <fullName evidence="15">KLLA0E08317p</fullName>
    </submittedName>
</protein>
<evidence type="ECO:0000256" key="9">
    <source>
        <dbReference type="ARBA" id="ARBA00023242"/>
    </source>
</evidence>
<comment type="subcellular location">
    <subcellularLocation>
        <location evidence="1">Nucleus</location>
    </subcellularLocation>
</comment>
<dbReference type="CDD" id="cd06006">
    <property type="entry name" value="R3H_unknown_2"/>
    <property type="match status" value="1"/>
</dbReference>
<sequence>MTAEELIYPESEPRLYSSDSDFDSDNDEDTNIPYYEQTVKEIKDGDQYVCMICTVELDSTCRMYACDSCYRVFDYECVREWALKSTNKTLDKSWKCPNCYKINHKIPKQKRSTCWCGKVVNPDVNELDPNSCGQTCNAYSCVHGCSKVCHLGPHPECLIPVQIKCKCGKHCKQIPCSRSKVLGNSYNCGDVCGLLLPCGKHTCQKTCHTGFCGPCESIIKTELPCYCGSDVKSGIQCSDLRVLDYSKDVSGKKWIGVYSCGEVRTLHYSCDHHTYVEQCLAPAGIDRSRPCPFSPKTLKTCPCGKTMLKELDKPRRKCTDTIPTCSNVCGKQLSCGKHTCPFSCHTGDCMDPCLIITKTPCTCHSKTFLTPCQLHDTPRCNIKCESNMSCRRHKCMEICCSGKPAAKKREKTLFLKRDLNNETLVEPEHVCLKQCNLKLSCGIHDCTWKCHPGKCPPCLESDPNDLVCPCGKTVVPAPVRCGTKLPPCPNPCIKISEGPAPCGHRVGPHKCHPAGTDCPPCTANVIKKCRCYKKHDMRTLCLVPDSQVACGTECGLPLATCHHKCQKKCHVEGECEIKCAKPCGLKRSLCGHLCKEKCHGNSPCPEKVCHEKVVITCDCNRRTKQVECGATHDTQSRSETEKLPCDEECAKLQRHMELMEAFGMNEKPKNTKEQLESIVLVAKKFDDLNMPYSELVLNVYKKQVNWCDQICAVFDKFIEDTQKLSLHLKPMRVPQRQFIKELASAYALYSESQDREPNRSVYLKKIQSQSKKPELTLKDASELYQLFKTLEKERMQEHYSTKVTKTLINIPASETPLPAPYEGPNAIVISGVFDSSQIDNIEPLVHDFLKYTLVKTPQYRFLKDLNSVLIFPENYSGITKNTASDMEKVIPFIKTALQDQMLATGVEMCQVDENLSLVSQA</sequence>
<accession>Q6CP14</accession>
<evidence type="ECO:0000256" key="10">
    <source>
        <dbReference type="PROSITE-ProRule" id="PRU00175"/>
    </source>
</evidence>
<feature type="domain" description="PHD-type" evidence="12">
    <location>
        <begin position="47"/>
        <end position="102"/>
    </location>
</feature>
<dbReference type="SMART" id="SM00393">
    <property type="entry name" value="R3H"/>
    <property type="match status" value="1"/>
</dbReference>
<comment type="similarity">
    <text evidence="2">Belongs to the NFX1 family.</text>
</comment>
<dbReference type="GO" id="GO:0008270">
    <property type="term" value="F:zinc ion binding"/>
    <property type="evidence" value="ECO:0007669"/>
    <property type="project" value="UniProtKB-KW"/>
</dbReference>
<dbReference type="SUPFAM" id="SSF82708">
    <property type="entry name" value="R3H domain"/>
    <property type="match status" value="1"/>
</dbReference>
<evidence type="ECO:0000313" key="15">
    <source>
        <dbReference type="EMBL" id="CAG99412.1"/>
    </source>
</evidence>
<dbReference type="eggNOG" id="KOG1952">
    <property type="taxonomic scope" value="Eukaryota"/>
</dbReference>
<dbReference type="InterPro" id="IPR011011">
    <property type="entry name" value="Znf_FYVE_PHD"/>
</dbReference>
<keyword evidence="5 10" id="KW-0863">Zinc-finger</keyword>
<dbReference type="GO" id="GO:0000122">
    <property type="term" value="P:negative regulation of transcription by RNA polymerase II"/>
    <property type="evidence" value="ECO:0007669"/>
    <property type="project" value="TreeGrafter"/>
</dbReference>
<gene>
    <name evidence="15" type="ORF">KLLA0_E08317g</name>
</gene>
<organism evidence="15 16">
    <name type="scientific">Kluyveromyces lactis (strain ATCC 8585 / CBS 2359 / DSM 70799 / NBRC 1267 / NRRL Y-1140 / WM37)</name>
    <name type="common">Yeast</name>
    <name type="synonym">Candida sphaerica</name>
    <dbReference type="NCBI Taxonomy" id="284590"/>
    <lineage>
        <taxon>Eukaryota</taxon>
        <taxon>Fungi</taxon>
        <taxon>Dikarya</taxon>
        <taxon>Ascomycota</taxon>
        <taxon>Saccharomycotina</taxon>
        <taxon>Saccharomycetes</taxon>
        <taxon>Saccharomycetales</taxon>
        <taxon>Saccharomycetaceae</taxon>
        <taxon>Kluyveromyces</taxon>
    </lineage>
</organism>
<evidence type="ECO:0000256" key="4">
    <source>
        <dbReference type="ARBA" id="ARBA00022737"/>
    </source>
</evidence>
<dbReference type="PROSITE" id="PS50089">
    <property type="entry name" value="ZF_RING_2"/>
    <property type="match status" value="1"/>
</dbReference>
<evidence type="ECO:0000256" key="5">
    <source>
        <dbReference type="ARBA" id="ARBA00022771"/>
    </source>
</evidence>
<dbReference type="InterPro" id="IPR000967">
    <property type="entry name" value="Znf_NFX1"/>
</dbReference>
<dbReference type="PANTHER" id="PTHR12360">
    <property type="entry name" value="NUCLEAR TRANSCRIPTION FACTOR, X-BOX BINDING 1 NFX1"/>
    <property type="match status" value="1"/>
</dbReference>
<feature type="region of interest" description="Disordered" evidence="11">
    <location>
        <begin position="1"/>
        <end position="28"/>
    </location>
</feature>
<evidence type="ECO:0000259" key="12">
    <source>
        <dbReference type="PROSITE" id="PS50016"/>
    </source>
</evidence>
<dbReference type="InterPro" id="IPR019787">
    <property type="entry name" value="Znf_PHD-finger"/>
</dbReference>
<feature type="domain" description="R3H" evidence="14">
    <location>
        <begin position="704"/>
        <end position="767"/>
    </location>
</feature>
<evidence type="ECO:0000256" key="6">
    <source>
        <dbReference type="ARBA" id="ARBA00022833"/>
    </source>
</evidence>
<dbReference type="PaxDb" id="284590-Q6CP14"/>
<dbReference type="KEGG" id="kla:KLLA0_E08317g"/>
<dbReference type="InterPro" id="IPR001841">
    <property type="entry name" value="Znf_RING"/>
</dbReference>
<dbReference type="GO" id="GO:0000977">
    <property type="term" value="F:RNA polymerase II transcription regulatory region sequence-specific DNA binding"/>
    <property type="evidence" value="ECO:0007669"/>
    <property type="project" value="TreeGrafter"/>
</dbReference>
<dbReference type="STRING" id="284590.Q6CP14"/>
<reference evidence="15 16" key="1">
    <citation type="journal article" date="2004" name="Nature">
        <title>Genome evolution in yeasts.</title>
        <authorList>
            <consortium name="Genolevures"/>
            <person name="Dujon B."/>
            <person name="Sherman D."/>
            <person name="Fischer G."/>
            <person name="Durrens P."/>
            <person name="Casaregola S."/>
            <person name="Lafontaine I."/>
            <person name="de Montigny J."/>
            <person name="Marck C."/>
            <person name="Neuveglise C."/>
            <person name="Talla E."/>
            <person name="Goffard N."/>
            <person name="Frangeul L."/>
            <person name="Aigle M."/>
            <person name="Anthouard V."/>
            <person name="Babour A."/>
            <person name="Barbe V."/>
            <person name="Barnay S."/>
            <person name="Blanchin S."/>
            <person name="Beckerich J.M."/>
            <person name="Beyne E."/>
            <person name="Bleykasten C."/>
            <person name="Boisrame A."/>
            <person name="Boyer J."/>
            <person name="Cattolico L."/>
            <person name="Confanioleri F."/>
            <person name="de Daruvar A."/>
            <person name="Despons L."/>
            <person name="Fabre E."/>
            <person name="Fairhead C."/>
            <person name="Ferry-Dumazet H."/>
            <person name="Groppi A."/>
            <person name="Hantraye F."/>
            <person name="Hennequin C."/>
            <person name="Jauniaux N."/>
            <person name="Joyet P."/>
            <person name="Kachouri R."/>
            <person name="Kerrest A."/>
            <person name="Koszul R."/>
            <person name="Lemaire M."/>
            <person name="Lesur I."/>
            <person name="Ma L."/>
            <person name="Muller H."/>
            <person name="Nicaud J.M."/>
            <person name="Nikolski M."/>
            <person name="Oztas S."/>
            <person name="Ozier-Kalogeropoulos O."/>
            <person name="Pellenz S."/>
            <person name="Potier S."/>
            <person name="Richard G.F."/>
            <person name="Straub M.L."/>
            <person name="Suleau A."/>
            <person name="Swennene D."/>
            <person name="Tekaia F."/>
            <person name="Wesolowski-Louvel M."/>
            <person name="Westhof E."/>
            <person name="Wirth B."/>
            <person name="Zeniou-Meyer M."/>
            <person name="Zivanovic I."/>
            <person name="Bolotin-Fukuhara M."/>
            <person name="Thierry A."/>
            <person name="Bouchier C."/>
            <person name="Caudron B."/>
            <person name="Scarpelli C."/>
            <person name="Gaillardin C."/>
            <person name="Weissenbach J."/>
            <person name="Wincker P."/>
            <person name="Souciet J.L."/>
        </authorList>
    </citation>
    <scope>NUCLEOTIDE SEQUENCE [LARGE SCALE GENOMIC DNA]</scope>
    <source>
        <strain evidence="16">ATCC 8585 / CBS 2359 / DSM 70799 / NBRC 1267 / NRRL Y-1140 / WM37</strain>
    </source>
</reference>
<dbReference type="HOGENOM" id="CLU_005714_2_2_1"/>
<name>Q6CP14_KLULA</name>
<evidence type="ECO:0000256" key="11">
    <source>
        <dbReference type="SAM" id="MobiDB-lite"/>
    </source>
</evidence>
<evidence type="ECO:0000259" key="13">
    <source>
        <dbReference type="PROSITE" id="PS50089"/>
    </source>
</evidence>
<keyword evidence="4" id="KW-0677">Repeat</keyword>
<keyword evidence="8" id="KW-0804">Transcription</keyword>
<evidence type="ECO:0000256" key="1">
    <source>
        <dbReference type="ARBA" id="ARBA00004123"/>
    </source>
</evidence>
<keyword evidence="3" id="KW-0479">Metal-binding</keyword>
<dbReference type="PROSITE" id="PS50016">
    <property type="entry name" value="ZF_PHD_2"/>
    <property type="match status" value="1"/>
</dbReference>
<dbReference type="InterPro" id="IPR034078">
    <property type="entry name" value="NFX1_fam"/>
</dbReference>
<dbReference type="AlphaFoldDB" id="Q6CP14"/>
<evidence type="ECO:0000259" key="14">
    <source>
        <dbReference type="PROSITE" id="PS51061"/>
    </source>
</evidence>
<dbReference type="PANTHER" id="PTHR12360:SF12">
    <property type="entry name" value="TRANSCRIPTIONAL REPRESSOR NF-X1"/>
    <property type="match status" value="1"/>
</dbReference>
<dbReference type="InterPro" id="IPR036867">
    <property type="entry name" value="R3H_dom_sf"/>
</dbReference>
<keyword evidence="16" id="KW-1185">Reference proteome</keyword>
<dbReference type="Pfam" id="PF01422">
    <property type="entry name" value="zf-NF-X1"/>
    <property type="match status" value="5"/>
</dbReference>
<evidence type="ECO:0000256" key="3">
    <source>
        <dbReference type="ARBA" id="ARBA00022723"/>
    </source>
</evidence>
<dbReference type="FunCoup" id="Q6CP14">
    <property type="interactions" value="1050"/>
</dbReference>
<dbReference type="OMA" id="KCQSVCH"/>
<dbReference type="Proteomes" id="UP000000598">
    <property type="component" value="Chromosome E"/>
</dbReference>
<evidence type="ECO:0000313" key="16">
    <source>
        <dbReference type="Proteomes" id="UP000000598"/>
    </source>
</evidence>